<accession>A0A078LEY5</accession>
<name>A0A078LEY5_CITKO</name>
<sequence>MIIQSKLIRAALVCAAKNDVRYYLNGVHITPKYIEATNGHVALRMEHGIRTKKNIIVQFEGPVPAKAETTELVFNKEAFAIHRDAFERRISITGIKLVDGRFPDMERVIPKKLDLSINPIIQAEYLSYPEKMFARERKFVPVQLRPSGEYGAVRIQFDPVINSTYGNPEFVVMPCRDDVFKVVEERLG</sequence>
<protein>
    <submittedName>
        <fullName evidence="1">DNA polymerase III subunit beta</fullName>
    </submittedName>
</protein>
<dbReference type="PATRIC" id="fig|545.12.peg.800"/>
<dbReference type="AlphaFoldDB" id="A0A078LEY5"/>
<organism evidence="1">
    <name type="scientific">Citrobacter koseri</name>
    <name type="common">Citrobacter diversus</name>
    <dbReference type="NCBI Taxonomy" id="545"/>
    <lineage>
        <taxon>Bacteria</taxon>
        <taxon>Pseudomonadati</taxon>
        <taxon>Pseudomonadota</taxon>
        <taxon>Gammaproteobacteria</taxon>
        <taxon>Enterobacterales</taxon>
        <taxon>Enterobacteriaceae</taxon>
        <taxon>Citrobacter</taxon>
    </lineage>
</organism>
<gene>
    <name evidence="1" type="ORF">BN1086_00800</name>
</gene>
<dbReference type="EMBL" id="LK931336">
    <property type="protein sequence ID" value="CDZ82714.1"/>
    <property type="molecule type" value="Genomic_DNA"/>
</dbReference>
<reference evidence="1" key="1">
    <citation type="submission" date="2014-06" db="EMBL/GenBank/DDBJ databases">
        <authorList>
            <person name="Urmite Genomes Urmite Genomes"/>
        </authorList>
    </citation>
    <scope>NUCLEOTIDE SEQUENCE</scope>
</reference>
<dbReference type="Gene3D" id="3.10.150.10">
    <property type="entry name" value="DNA Polymerase III, subunit A, domain 2"/>
    <property type="match status" value="1"/>
</dbReference>
<evidence type="ECO:0000313" key="1">
    <source>
        <dbReference type="EMBL" id="CDZ82714.1"/>
    </source>
</evidence>
<proteinExistence type="predicted"/>